<dbReference type="InterPro" id="IPR001611">
    <property type="entry name" value="Leu-rich_rpt"/>
</dbReference>
<gene>
    <name evidence="2" type="ORF">E7Z57_04710</name>
    <name evidence="1" type="ORF">RUN39_v1_2470006</name>
</gene>
<dbReference type="Pfam" id="PF13516">
    <property type="entry name" value="LRR_6"/>
    <property type="match status" value="1"/>
</dbReference>
<dbReference type="InterPro" id="IPR032675">
    <property type="entry name" value="LRR_dom_sf"/>
</dbReference>
<evidence type="ECO:0000313" key="1">
    <source>
        <dbReference type="EMBL" id="CUV15849.1"/>
    </source>
</evidence>
<name>A0A0S4U0X0_RALSL</name>
<reference evidence="1" key="1">
    <citation type="submission" date="2015-10" db="EMBL/GenBank/DDBJ databases">
        <authorList>
            <person name="Gilbert D.G."/>
        </authorList>
    </citation>
    <scope>NUCLEOTIDE SEQUENCE</scope>
    <source>
        <strain evidence="1">Phyl III-seqv23</strain>
    </source>
</reference>
<dbReference type="EMBL" id="CP039339">
    <property type="protein sequence ID" value="QCX48458.1"/>
    <property type="molecule type" value="Genomic_DNA"/>
</dbReference>
<dbReference type="PATRIC" id="fig|305.106.peg.650"/>
<dbReference type="SUPFAM" id="SSF52047">
    <property type="entry name" value="RNI-like"/>
    <property type="match status" value="1"/>
</dbReference>
<dbReference type="Proteomes" id="UP000310553">
    <property type="component" value="Chromosome"/>
</dbReference>
<dbReference type="AlphaFoldDB" id="A0A0S4U0X0"/>
<reference evidence="2 3" key="2">
    <citation type="submission" date="2019-04" db="EMBL/GenBank/DDBJ databases">
        <title>Complete Genome of UW386 and Higher Quality Genome of UW700.</title>
        <authorList>
            <person name="Jacobs J."/>
            <person name="Perez A."/>
            <person name="Steidl O."/>
            <person name="Allen C."/>
        </authorList>
    </citation>
    <scope>NUCLEOTIDE SEQUENCE [LARGE SCALE GENOMIC DNA]</scope>
    <source>
        <strain evidence="2 3">UW386</strain>
    </source>
</reference>
<dbReference type="Gene3D" id="3.80.10.10">
    <property type="entry name" value="Ribonuclease Inhibitor"/>
    <property type="match status" value="1"/>
</dbReference>
<protein>
    <submittedName>
        <fullName evidence="1">Uncharacterized protein</fullName>
    </submittedName>
</protein>
<dbReference type="EMBL" id="LN899819">
    <property type="protein sequence ID" value="CUV15849.1"/>
    <property type="molecule type" value="Genomic_DNA"/>
</dbReference>
<organism evidence="1">
    <name type="scientific">Ralstonia solanacearum</name>
    <name type="common">Pseudomonas solanacearum</name>
    <dbReference type="NCBI Taxonomy" id="305"/>
    <lineage>
        <taxon>Bacteria</taxon>
        <taxon>Pseudomonadati</taxon>
        <taxon>Pseudomonadota</taxon>
        <taxon>Betaproteobacteria</taxon>
        <taxon>Burkholderiales</taxon>
        <taxon>Burkholderiaceae</taxon>
        <taxon>Ralstonia</taxon>
        <taxon>Ralstonia solanacearum species complex</taxon>
    </lineage>
</organism>
<accession>A0A0S4U0X0</accession>
<evidence type="ECO:0000313" key="2">
    <source>
        <dbReference type="EMBL" id="QCX48458.1"/>
    </source>
</evidence>
<proteinExistence type="predicted"/>
<sequence>MVSRIIGDQGARALAACQSIRSLDLNVNRIGRDGAQALAANTRLTGTEQNPNFLAEEVARPDLRRRD</sequence>
<evidence type="ECO:0000313" key="3">
    <source>
        <dbReference type="Proteomes" id="UP000310553"/>
    </source>
</evidence>